<dbReference type="PANTHER" id="PTHR46539:SF9">
    <property type="entry name" value="RING-H2 FINGER PROTEIN ATL56"/>
    <property type="match status" value="1"/>
</dbReference>
<evidence type="ECO:0000313" key="12">
    <source>
        <dbReference type="Proteomes" id="UP000236161"/>
    </source>
</evidence>
<keyword evidence="11" id="KW-0012">Acyltransferase</keyword>
<evidence type="ECO:0000256" key="2">
    <source>
        <dbReference type="ARBA" id="ARBA00022692"/>
    </source>
</evidence>
<dbReference type="EC" id="2.3.-.-" evidence="11"/>
<evidence type="ECO:0000256" key="9">
    <source>
        <dbReference type="SAM" id="Phobius"/>
    </source>
</evidence>
<accession>A0A2I0AT18</accession>
<keyword evidence="4 8" id="KW-0863">Zinc-finger</keyword>
<dbReference type="SMART" id="SM00184">
    <property type="entry name" value="RING"/>
    <property type="match status" value="1"/>
</dbReference>
<reference evidence="11 12" key="1">
    <citation type="journal article" date="2017" name="Nature">
        <title>The Apostasia genome and the evolution of orchids.</title>
        <authorList>
            <person name="Zhang G.Q."/>
            <person name="Liu K.W."/>
            <person name="Li Z."/>
            <person name="Lohaus R."/>
            <person name="Hsiao Y.Y."/>
            <person name="Niu S.C."/>
            <person name="Wang J.Y."/>
            <person name="Lin Y.C."/>
            <person name="Xu Q."/>
            <person name="Chen L.J."/>
            <person name="Yoshida K."/>
            <person name="Fujiwara S."/>
            <person name="Wang Z.W."/>
            <person name="Zhang Y.Q."/>
            <person name="Mitsuda N."/>
            <person name="Wang M."/>
            <person name="Liu G.H."/>
            <person name="Pecoraro L."/>
            <person name="Huang H.X."/>
            <person name="Xiao X.J."/>
            <person name="Lin M."/>
            <person name="Wu X.Y."/>
            <person name="Wu W.L."/>
            <person name="Chen Y.Y."/>
            <person name="Chang S.B."/>
            <person name="Sakamoto S."/>
            <person name="Ohme-Takagi M."/>
            <person name="Yagi M."/>
            <person name="Zeng S.J."/>
            <person name="Shen C.Y."/>
            <person name="Yeh C.M."/>
            <person name="Luo Y.B."/>
            <person name="Tsai W.C."/>
            <person name="Van de Peer Y."/>
            <person name="Liu Z.J."/>
        </authorList>
    </citation>
    <scope>NUCLEOTIDE SEQUENCE [LARGE SCALE GENOMIC DNA]</scope>
    <source>
        <strain evidence="12">cv. Shenzhen</strain>
        <tissue evidence="11">Stem</tissue>
    </source>
</reference>
<keyword evidence="6 9" id="KW-1133">Transmembrane helix</keyword>
<dbReference type="GO" id="GO:0016746">
    <property type="term" value="F:acyltransferase activity"/>
    <property type="evidence" value="ECO:0007669"/>
    <property type="project" value="UniProtKB-KW"/>
</dbReference>
<keyword evidence="11" id="KW-0808">Transferase</keyword>
<keyword evidence="7 9" id="KW-0472">Membrane</keyword>
<keyword evidence="5" id="KW-0862">Zinc</keyword>
<comment type="subcellular location">
    <subcellularLocation>
        <location evidence="1">Membrane</location>
    </subcellularLocation>
</comment>
<feature type="transmembrane region" description="Helical" evidence="9">
    <location>
        <begin position="41"/>
        <end position="72"/>
    </location>
</feature>
<gene>
    <name evidence="11" type="primary">ATL56</name>
    <name evidence="11" type="ORF">AXF42_Ash008980</name>
</gene>
<name>A0A2I0AT18_9ASPA</name>
<evidence type="ECO:0000256" key="4">
    <source>
        <dbReference type="ARBA" id="ARBA00022771"/>
    </source>
</evidence>
<keyword evidence="12" id="KW-1185">Reference proteome</keyword>
<keyword evidence="3" id="KW-0479">Metal-binding</keyword>
<evidence type="ECO:0000256" key="1">
    <source>
        <dbReference type="ARBA" id="ARBA00004370"/>
    </source>
</evidence>
<evidence type="ECO:0000259" key="10">
    <source>
        <dbReference type="PROSITE" id="PS50089"/>
    </source>
</evidence>
<organism evidence="11 12">
    <name type="scientific">Apostasia shenzhenica</name>
    <dbReference type="NCBI Taxonomy" id="1088818"/>
    <lineage>
        <taxon>Eukaryota</taxon>
        <taxon>Viridiplantae</taxon>
        <taxon>Streptophyta</taxon>
        <taxon>Embryophyta</taxon>
        <taxon>Tracheophyta</taxon>
        <taxon>Spermatophyta</taxon>
        <taxon>Magnoliopsida</taxon>
        <taxon>Liliopsida</taxon>
        <taxon>Asparagales</taxon>
        <taxon>Orchidaceae</taxon>
        <taxon>Apostasioideae</taxon>
        <taxon>Apostasia</taxon>
    </lineage>
</organism>
<dbReference type="Proteomes" id="UP000236161">
    <property type="component" value="Unassembled WGS sequence"/>
</dbReference>
<evidence type="ECO:0000256" key="5">
    <source>
        <dbReference type="ARBA" id="ARBA00022833"/>
    </source>
</evidence>
<protein>
    <submittedName>
        <fullName evidence="11">RING-H2 finger protein ATL56</fullName>
        <ecNumber evidence="11">2.3.-.-</ecNumber>
    </submittedName>
</protein>
<dbReference type="STRING" id="1088818.A0A2I0AT18"/>
<dbReference type="PANTHER" id="PTHR46539">
    <property type="entry name" value="E3 UBIQUITIN-PROTEIN LIGASE ATL42"/>
    <property type="match status" value="1"/>
</dbReference>
<dbReference type="AlphaFoldDB" id="A0A2I0AT18"/>
<dbReference type="InterPro" id="IPR013083">
    <property type="entry name" value="Znf_RING/FYVE/PHD"/>
</dbReference>
<evidence type="ECO:0000256" key="8">
    <source>
        <dbReference type="PROSITE-ProRule" id="PRU00175"/>
    </source>
</evidence>
<dbReference type="SUPFAM" id="SSF57850">
    <property type="entry name" value="RING/U-box"/>
    <property type="match status" value="1"/>
</dbReference>
<dbReference type="OrthoDB" id="8062037at2759"/>
<feature type="domain" description="RING-type" evidence="10">
    <location>
        <begin position="124"/>
        <end position="166"/>
    </location>
</feature>
<dbReference type="PROSITE" id="PS50089">
    <property type="entry name" value="ZF_RING_2"/>
    <property type="match status" value="1"/>
</dbReference>
<dbReference type="InterPro" id="IPR001841">
    <property type="entry name" value="Znf_RING"/>
</dbReference>
<dbReference type="GO" id="GO:0016020">
    <property type="term" value="C:membrane"/>
    <property type="evidence" value="ECO:0007669"/>
    <property type="project" value="UniProtKB-SubCell"/>
</dbReference>
<dbReference type="Pfam" id="PF13639">
    <property type="entry name" value="zf-RING_2"/>
    <property type="match status" value="1"/>
</dbReference>
<dbReference type="EMBL" id="KZ451951">
    <property type="protein sequence ID" value="PKA58693.1"/>
    <property type="molecule type" value="Genomic_DNA"/>
</dbReference>
<evidence type="ECO:0000313" key="11">
    <source>
        <dbReference type="EMBL" id="PKA58693.1"/>
    </source>
</evidence>
<proteinExistence type="predicted"/>
<evidence type="ECO:0000256" key="3">
    <source>
        <dbReference type="ARBA" id="ARBA00022723"/>
    </source>
</evidence>
<sequence>MTSEDGDDYMARFDHRRSIPVPLAPPSAVVKPKGGARLLSFFLRAVVMAVALALFFLFAGIAVLLLLLLCVVGRVLRRRRRFFHSMIRPMPEERCGLTPDEMRCLPCFSYEVGTEAAEAIPTDCAVCLDGFGEGEWCRALPGCSHVFHAICVDRWLEKAAICPICRGSVAVDGDDLAAVPPLVLI</sequence>
<dbReference type="GO" id="GO:0008270">
    <property type="term" value="F:zinc ion binding"/>
    <property type="evidence" value="ECO:0007669"/>
    <property type="project" value="UniProtKB-KW"/>
</dbReference>
<dbReference type="CDD" id="cd16454">
    <property type="entry name" value="RING-H2_PA-TM-RING"/>
    <property type="match status" value="1"/>
</dbReference>
<evidence type="ECO:0000256" key="6">
    <source>
        <dbReference type="ARBA" id="ARBA00022989"/>
    </source>
</evidence>
<keyword evidence="2 9" id="KW-0812">Transmembrane</keyword>
<evidence type="ECO:0000256" key="7">
    <source>
        <dbReference type="ARBA" id="ARBA00023136"/>
    </source>
</evidence>
<dbReference type="Gene3D" id="3.30.40.10">
    <property type="entry name" value="Zinc/RING finger domain, C3HC4 (zinc finger)"/>
    <property type="match status" value="1"/>
</dbReference>